<dbReference type="EMBL" id="MU827310">
    <property type="protein sequence ID" value="KAJ7360404.1"/>
    <property type="molecule type" value="Genomic_DNA"/>
</dbReference>
<name>A0A9W9YP40_9CNID</name>
<reference evidence="1" key="1">
    <citation type="submission" date="2023-01" db="EMBL/GenBank/DDBJ databases">
        <title>Genome assembly of the deep-sea coral Lophelia pertusa.</title>
        <authorList>
            <person name="Herrera S."/>
            <person name="Cordes E."/>
        </authorList>
    </citation>
    <scope>NUCLEOTIDE SEQUENCE</scope>
    <source>
        <strain evidence="1">USNM1676648</strain>
        <tissue evidence="1">Polyp</tissue>
    </source>
</reference>
<dbReference type="Proteomes" id="UP001163046">
    <property type="component" value="Unassembled WGS sequence"/>
</dbReference>
<protein>
    <submittedName>
        <fullName evidence="1">Uncharacterized protein</fullName>
    </submittedName>
</protein>
<organism evidence="1 2">
    <name type="scientific">Desmophyllum pertusum</name>
    <dbReference type="NCBI Taxonomy" id="174260"/>
    <lineage>
        <taxon>Eukaryota</taxon>
        <taxon>Metazoa</taxon>
        <taxon>Cnidaria</taxon>
        <taxon>Anthozoa</taxon>
        <taxon>Hexacorallia</taxon>
        <taxon>Scleractinia</taxon>
        <taxon>Caryophylliina</taxon>
        <taxon>Caryophylliidae</taxon>
        <taxon>Desmophyllum</taxon>
    </lineage>
</organism>
<comment type="caution">
    <text evidence="1">The sequence shown here is derived from an EMBL/GenBank/DDBJ whole genome shotgun (WGS) entry which is preliminary data.</text>
</comment>
<gene>
    <name evidence="1" type="ORF">OS493_017037</name>
</gene>
<dbReference type="AlphaFoldDB" id="A0A9W9YP40"/>
<accession>A0A9W9YP40</accession>
<proteinExistence type="predicted"/>
<sequence>MISKPLLGGAVAAQTVSFAAAAVGGAVAAGTAVGGVPLTYIGKEVFNVGIGDLIKRKFPISKKKVAAWRRFLLDEFRALHQRCIKVISEETDRIINEAKRVKDDTSKQIVELMDKGSPHNLTKLATDLKESGRNLEEINATFDTMLSE</sequence>
<keyword evidence="2" id="KW-1185">Reference proteome</keyword>
<evidence type="ECO:0000313" key="2">
    <source>
        <dbReference type="Proteomes" id="UP001163046"/>
    </source>
</evidence>
<evidence type="ECO:0000313" key="1">
    <source>
        <dbReference type="EMBL" id="KAJ7360404.1"/>
    </source>
</evidence>